<protein>
    <submittedName>
        <fullName evidence="2">Uncharacterized protein</fullName>
    </submittedName>
</protein>
<name>A0ABU4Z8V1_9HYPH</name>
<organism evidence="2 3">
    <name type="scientific">Mesorhizobium captivum</name>
    <dbReference type="NCBI Taxonomy" id="3072319"/>
    <lineage>
        <taxon>Bacteria</taxon>
        <taxon>Pseudomonadati</taxon>
        <taxon>Pseudomonadota</taxon>
        <taxon>Alphaproteobacteria</taxon>
        <taxon>Hyphomicrobiales</taxon>
        <taxon>Phyllobacteriaceae</taxon>
        <taxon>Mesorhizobium</taxon>
    </lineage>
</organism>
<accession>A0ABU4Z8V1</accession>
<proteinExistence type="predicted"/>
<evidence type="ECO:0000256" key="1">
    <source>
        <dbReference type="SAM" id="Phobius"/>
    </source>
</evidence>
<feature type="transmembrane region" description="Helical" evidence="1">
    <location>
        <begin position="12"/>
        <end position="31"/>
    </location>
</feature>
<dbReference type="RefSeq" id="WP_320229424.1">
    <property type="nucleotide sequence ID" value="NZ_JAVIJC010000043.1"/>
</dbReference>
<keyword evidence="1" id="KW-0472">Membrane</keyword>
<dbReference type="EMBL" id="JAVIJC010000043">
    <property type="protein sequence ID" value="MDX8495692.1"/>
    <property type="molecule type" value="Genomic_DNA"/>
</dbReference>
<gene>
    <name evidence="2" type="ORF">RFN29_29475</name>
</gene>
<comment type="caution">
    <text evidence="2">The sequence shown here is derived from an EMBL/GenBank/DDBJ whole genome shotgun (WGS) entry which is preliminary data.</text>
</comment>
<keyword evidence="1" id="KW-0812">Transmembrane</keyword>
<evidence type="ECO:0000313" key="2">
    <source>
        <dbReference type="EMBL" id="MDX8495692.1"/>
    </source>
</evidence>
<keyword evidence="3" id="KW-1185">Reference proteome</keyword>
<dbReference type="Proteomes" id="UP001271249">
    <property type="component" value="Unassembled WGS sequence"/>
</dbReference>
<sequence>MEQDATQSVLGYIIAWLPLAVFLVIWIWGLVTLKRYVRARELAGHDNATAIRELVETNREIVAVLRDLKSDIQGRRS</sequence>
<evidence type="ECO:0000313" key="3">
    <source>
        <dbReference type="Proteomes" id="UP001271249"/>
    </source>
</evidence>
<reference evidence="2 3" key="1">
    <citation type="submission" date="2023-08" db="EMBL/GenBank/DDBJ databases">
        <title>Implementing the SeqCode for naming new Mesorhizobium species isolated from Vachellia karroo root nodules.</title>
        <authorList>
            <person name="Van Lill M."/>
        </authorList>
    </citation>
    <scope>NUCLEOTIDE SEQUENCE [LARGE SCALE GENOMIC DNA]</scope>
    <source>
        <strain evidence="2 3">VK22B</strain>
    </source>
</reference>
<keyword evidence="1" id="KW-1133">Transmembrane helix</keyword>